<dbReference type="Proteomes" id="UP000245926">
    <property type="component" value="Chromosome"/>
</dbReference>
<accession>A0A2U8W3M6</accession>
<feature type="transmembrane region" description="Helical" evidence="2">
    <location>
        <begin position="475"/>
        <end position="496"/>
    </location>
</feature>
<dbReference type="InterPro" id="IPR005625">
    <property type="entry name" value="PepSY-ass_TM"/>
</dbReference>
<dbReference type="Pfam" id="PF03929">
    <property type="entry name" value="PepSY_TM"/>
    <property type="match status" value="1"/>
</dbReference>
<dbReference type="EMBL" id="CP029550">
    <property type="protein sequence ID" value="AWN40669.1"/>
    <property type="molecule type" value="Genomic_DNA"/>
</dbReference>
<dbReference type="PANTHER" id="PTHR34219">
    <property type="entry name" value="IRON-REGULATED INNER MEMBRANE PROTEIN-RELATED"/>
    <property type="match status" value="1"/>
</dbReference>
<feature type="transmembrane region" description="Helical" evidence="2">
    <location>
        <begin position="443"/>
        <end position="463"/>
    </location>
</feature>
<feature type="transmembrane region" description="Helical" evidence="2">
    <location>
        <begin position="12"/>
        <end position="36"/>
    </location>
</feature>
<organism evidence="3 4">
    <name type="scientific">Methylobacterium durans</name>
    <dbReference type="NCBI Taxonomy" id="2202825"/>
    <lineage>
        <taxon>Bacteria</taxon>
        <taxon>Pseudomonadati</taxon>
        <taxon>Pseudomonadota</taxon>
        <taxon>Alphaproteobacteria</taxon>
        <taxon>Hyphomicrobiales</taxon>
        <taxon>Methylobacteriaceae</taxon>
        <taxon>Methylobacterium</taxon>
    </lineage>
</organism>
<evidence type="ECO:0000313" key="4">
    <source>
        <dbReference type="Proteomes" id="UP000245926"/>
    </source>
</evidence>
<dbReference type="AlphaFoldDB" id="A0A2U8W3M6"/>
<evidence type="ECO:0000256" key="1">
    <source>
        <dbReference type="SAM" id="MobiDB-lite"/>
    </source>
</evidence>
<feature type="compositionally biased region" description="Low complexity" evidence="1">
    <location>
        <begin position="510"/>
        <end position="524"/>
    </location>
</feature>
<name>A0A2U8W3M6_9HYPH</name>
<proteinExistence type="predicted"/>
<keyword evidence="2" id="KW-0812">Transmembrane</keyword>
<dbReference type="OrthoDB" id="9776609at2"/>
<dbReference type="PANTHER" id="PTHR34219:SF4">
    <property type="entry name" value="PEPSY DOMAIN-CONTAINING PROTEIN"/>
    <property type="match status" value="1"/>
</dbReference>
<feature type="transmembrane region" description="Helical" evidence="2">
    <location>
        <begin position="337"/>
        <end position="361"/>
    </location>
</feature>
<keyword evidence="2" id="KW-0472">Membrane</keyword>
<keyword evidence="2" id="KW-1133">Transmembrane helix</keyword>
<evidence type="ECO:0000313" key="3">
    <source>
        <dbReference type="EMBL" id="AWN40669.1"/>
    </source>
</evidence>
<evidence type="ECO:0000256" key="2">
    <source>
        <dbReference type="SAM" id="Phobius"/>
    </source>
</evidence>
<sequence>MRKGFRQSMAWLHAWSGLVVGWVLFAVFVTGTASYYRTEISAWMRPELRRDAAFAPEAMAAAERGVAHLRIHAGEARAWFIGLPTTERPLIELFWRTGPGRPPGHVLLDPETGAPSGVRDTRGGDFLYRFHFELNMPPLWGRWIVGLCAMIMLVALVSGIVTHRRIFADFFTFRRDKSAQRGWLDAHNVTGVLALPFHLMITYTGVVTLMLMYVPWGVNTAYKGDAQRFFAESGQITAPRQPTGRPGTLAPVGPMVLRAMETVPEPLERLSVVNPKDANASVVAVFEEPHGLSHEHPQVAFDGTTGEVVEIRAGGLKPASKTFTAMVGLHEAHFAGAILRLLFFLCGLAGCAMVATGLVLWTVARAPKTGARPGLGLRLVQGLNVATVAGLPAAVAAYFLANRLLPVGLAERGAWEVWAFFAVWLLVGLVAPFRPQKRAWPEMLSAAAILYAAVCAADVVRIVREGPAPVETLFLAFDASMLALSALLLVAARKAALYDGLPRRKEARRAAAGAGPLRGAGARRVSGFDGSEQAVPSNPYPGQTMVEIAPGGCARRFASRLRP</sequence>
<reference evidence="4" key="1">
    <citation type="submission" date="2018-05" db="EMBL/GenBank/DDBJ databases">
        <title>Complete Genome Sequence of Methylobacterium sp. 17SD2-17.</title>
        <authorList>
            <person name="Srinivasan S."/>
        </authorList>
    </citation>
    <scope>NUCLEOTIDE SEQUENCE [LARGE SCALE GENOMIC DNA]</scope>
    <source>
        <strain evidence="4">17SD2-17</strain>
    </source>
</reference>
<feature type="region of interest" description="Disordered" evidence="1">
    <location>
        <begin position="509"/>
        <end position="543"/>
    </location>
</feature>
<keyword evidence="4" id="KW-1185">Reference proteome</keyword>
<dbReference type="KEGG" id="mets:DK389_09185"/>
<feature type="transmembrane region" description="Helical" evidence="2">
    <location>
        <begin position="143"/>
        <end position="167"/>
    </location>
</feature>
<protein>
    <submittedName>
        <fullName evidence="3">Peptidase</fullName>
    </submittedName>
</protein>
<feature type="transmembrane region" description="Helical" evidence="2">
    <location>
        <begin position="382"/>
        <end position="401"/>
    </location>
</feature>
<feature type="transmembrane region" description="Helical" evidence="2">
    <location>
        <begin position="413"/>
        <end position="431"/>
    </location>
</feature>
<gene>
    <name evidence="3" type="ORF">DK389_09185</name>
</gene>
<feature type="transmembrane region" description="Helical" evidence="2">
    <location>
        <begin position="188"/>
        <end position="214"/>
    </location>
</feature>
<dbReference type="RefSeq" id="WP_109889015.1">
    <property type="nucleotide sequence ID" value="NZ_CP029550.1"/>
</dbReference>